<evidence type="ECO:0000256" key="8">
    <source>
        <dbReference type="ARBA" id="ARBA00023163"/>
    </source>
</evidence>
<feature type="region of interest" description="Disordered" evidence="10">
    <location>
        <begin position="1"/>
        <end position="21"/>
    </location>
</feature>
<dbReference type="GO" id="GO:0001164">
    <property type="term" value="F:RNA polymerase I core promoter sequence-specific DNA binding"/>
    <property type="evidence" value="ECO:0007669"/>
    <property type="project" value="InterPro"/>
</dbReference>
<evidence type="ECO:0000313" key="13">
    <source>
        <dbReference type="EMBL" id="KAK7745261.1"/>
    </source>
</evidence>
<evidence type="ECO:0000256" key="4">
    <source>
        <dbReference type="ARBA" id="ARBA00022771"/>
    </source>
</evidence>
<feature type="region of interest" description="Disordered" evidence="10">
    <location>
        <begin position="621"/>
        <end position="643"/>
    </location>
</feature>
<gene>
    <name evidence="13" type="ORF">SLS62_009813</name>
</gene>
<comment type="similarity">
    <text evidence="2">Belongs to the RRN7/TAF1B family.</text>
</comment>
<evidence type="ECO:0000259" key="12">
    <source>
        <dbReference type="Pfam" id="PF20645"/>
    </source>
</evidence>
<feature type="region of interest" description="Disordered" evidence="10">
    <location>
        <begin position="516"/>
        <end position="536"/>
    </location>
</feature>
<dbReference type="PANTHER" id="PTHR31576">
    <property type="entry name" value="TATA BOX-BINDING PROTEIN-ASSOCIATED FACTOR RNA POLYMERASE I SUBUNIT B"/>
    <property type="match status" value="1"/>
</dbReference>
<evidence type="ECO:0000256" key="2">
    <source>
        <dbReference type="ARBA" id="ARBA00006899"/>
    </source>
</evidence>
<keyword evidence="3" id="KW-0479">Metal-binding</keyword>
<evidence type="ECO:0000313" key="14">
    <source>
        <dbReference type="Proteomes" id="UP001320420"/>
    </source>
</evidence>
<keyword evidence="9" id="KW-0539">Nucleus</keyword>
<evidence type="ECO:0000259" key="11">
    <source>
        <dbReference type="Pfam" id="PF20644"/>
    </source>
</evidence>
<evidence type="ECO:0000256" key="10">
    <source>
        <dbReference type="SAM" id="MobiDB-lite"/>
    </source>
</evidence>
<name>A0AAN9UE20_9PEZI</name>
<dbReference type="EMBL" id="JAKJXP020000109">
    <property type="protein sequence ID" value="KAK7745261.1"/>
    <property type="molecule type" value="Genomic_DNA"/>
</dbReference>
<dbReference type="InterPro" id="IPR048538">
    <property type="entry name" value="Rrn7_cyclin_C"/>
</dbReference>
<evidence type="ECO:0000256" key="9">
    <source>
        <dbReference type="ARBA" id="ARBA00023242"/>
    </source>
</evidence>
<dbReference type="GO" id="GO:0070860">
    <property type="term" value="C:RNA polymerase I core factor complex"/>
    <property type="evidence" value="ECO:0007669"/>
    <property type="project" value="InterPro"/>
</dbReference>
<feature type="domain" description="Rrn7/TAF1B C-terminal cyclin" evidence="12">
    <location>
        <begin position="334"/>
        <end position="497"/>
    </location>
</feature>
<dbReference type="AlphaFoldDB" id="A0AAN9UE20"/>
<feature type="domain" description="Rrn7/TAF1B N-terminal cyclin" evidence="11">
    <location>
        <begin position="118"/>
        <end position="311"/>
    </location>
</feature>
<dbReference type="InterPro" id="IPR048540">
    <property type="entry name" value="Rrn7_cyclin_N"/>
</dbReference>
<keyword evidence="14" id="KW-1185">Reference proteome</keyword>
<keyword evidence="8" id="KW-0804">Transcription</keyword>
<proteinExistence type="inferred from homology"/>
<reference evidence="13 14" key="1">
    <citation type="submission" date="2024-02" db="EMBL/GenBank/DDBJ databases">
        <title>De novo assembly and annotation of 12 fungi associated with fruit tree decline syndrome in Ontario, Canada.</title>
        <authorList>
            <person name="Sulman M."/>
            <person name="Ellouze W."/>
            <person name="Ilyukhin E."/>
        </authorList>
    </citation>
    <scope>NUCLEOTIDE SEQUENCE [LARGE SCALE GENOMIC DNA]</scope>
    <source>
        <strain evidence="13 14">M11/M66-122</strain>
    </source>
</reference>
<evidence type="ECO:0000256" key="6">
    <source>
        <dbReference type="ARBA" id="ARBA00023015"/>
    </source>
</evidence>
<dbReference type="Proteomes" id="UP001320420">
    <property type="component" value="Unassembled WGS sequence"/>
</dbReference>
<evidence type="ECO:0000256" key="1">
    <source>
        <dbReference type="ARBA" id="ARBA00004604"/>
    </source>
</evidence>
<keyword evidence="5" id="KW-0862">Zinc</keyword>
<sequence>MATPAPAPSSQPHHFQRRTTKYHRFRDGERCDECGARQWYAENALRYCRNGHRLEGFAAHEEDEDAFGTRGRVSRKKRDAGDGDAAKAGGRSGRRGRRGGGAVKLAGDAGRELYLEVLQLVLRRQVCALAALLGLRLRGAAAGGGGGGVSQQSAAETGAAEAGEDDLEHVVRSLWVLRVRNLPLKVAGSGGRGKGRGKSRAGDDSEGEGERGSSRGGGGGFSSGFSSGSQTELESSDFDGGNYSDASRATTARSWDPDARSRWKLPRLVDMLALCYLACLIKRLPVTTADLHRWVQRGDIEFLAAINNIPKNVRDRLPAEYHRALQVRDHIKTGYLQTAVQQLIFSFHLNFDLELPPLNYVPILVRHIKDLLLPVETYPAAKCMAEILKADFAYPHEGKRIRSMSNPEVLLITLVIVAAKLLYSLDGVERAPRSDSDPRCLRLDWVVWREAVEDKEARRRPVSHLERGQEYKVTPNDALTMDKTKLDDYMDWFENMWIGESDAATAEVLQEPFVHQKRTTSPMPQKAEEEDSDREATRRYRMVNRKINIVDVVPDAPDEDEDARQPRDFCPVWRSEEDLPDTAKMLYREAAELAAIPLLTLIRAASQVERRLEVWCIQRAKERRRERGKGKAKEEVGVSDSDE</sequence>
<dbReference type="PANTHER" id="PTHR31576:SF2">
    <property type="entry name" value="TATA BOX-BINDING PROTEIN-ASSOCIATED FACTOR RNA POLYMERASE I SUBUNIT B"/>
    <property type="match status" value="1"/>
</dbReference>
<feature type="region of interest" description="Disordered" evidence="10">
    <location>
        <begin position="65"/>
        <end position="102"/>
    </location>
</feature>
<protein>
    <recommendedName>
        <fullName evidence="15">RRN7-type domain-containing protein</fullName>
    </recommendedName>
</protein>
<keyword evidence="6" id="KW-0805">Transcription regulation</keyword>
<evidence type="ECO:0000256" key="7">
    <source>
        <dbReference type="ARBA" id="ARBA00023125"/>
    </source>
</evidence>
<feature type="compositionally biased region" description="Basic and acidic residues" evidence="10">
    <location>
        <begin position="621"/>
        <end position="636"/>
    </location>
</feature>
<evidence type="ECO:0000256" key="5">
    <source>
        <dbReference type="ARBA" id="ARBA00022833"/>
    </source>
</evidence>
<feature type="region of interest" description="Disordered" evidence="10">
    <location>
        <begin position="144"/>
        <end position="163"/>
    </location>
</feature>
<dbReference type="InterPro" id="IPR033599">
    <property type="entry name" value="TAF1B/Rrn7"/>
</dbReference>
<comment type="subcellular location">
    <subcellularLocation>
        <location evidence="1">Nucleus</location>
        <location evidence="1">Nucleolus</location>
    </subcellularLocation>
</comment>
<accession>A0AAN9UE20</accession>
<evidence type="ECO:0008006" key="15">
    <source>
        <dbReference type="Google" id="ProtNLM"/>
    </source>
</evidence>
<dbReference type="Pfam" id="PF20644">
    <property type="entry name" value="Rrn7_cyclin_N"/>
    <property type="match status" value="1"/>
</dbReference>
<feature type="region of interest" description="Disordered" evidence="10">
    <location>
        <begin position="188"/>
        <end position="251"/>
    </location>
</feature>
<keyword evidence="4" id="KW-0863">Zinc-finger</keyword>
<evidence type="ECO:0000256" key="3">
    <source>
        <dbReference type="ARBA" id="ARBA00022723"/>
    </source>
</evidence>
<keyword evidence="7" id="KW-0238">DNA-binding</keyword>
<dbReference type="GO" id="GO:0042790">
    <property type="term" value="P:nucleolar large rRNA transcription by RNA polymerase I"/>
    <property type="evidence" value="ECO:0007669"/>
    <property type="project" value="TreeGrafter"/>
</dbReference>
<comment type="caution">
    <text evidence="13">The sequence shown here is derived from an EMBL/GenBank/DDBJ whole genome shotgun (WGS) entry which is preliminary data.</text>
</comment>
<dbReference type="GO" id="GO:0008270">
    <property type="term" value="F:zinc ion binding"/>
    <property type="evidence" value="ECO:0007669"/>
    <property type="project" value="UniProtKB-KW"/>
</dbReference>
<dbReference type="Pfam" id="PF20645">
    <property type="entry name" value="Rrn7_cyclin_C"/>
    <property type="match status" value="1"/>
</dbReference>
<feature type="compositionally biased region" description="Basic and acidic residues" evidence="10">
    <location>
        <begin position="200"/>
        <end position="213"/>
    </location>
</feature>
<organism evidence="13 14">
    <name type="scientific">Diatrype stigma</name>
    <dbReference type="NCBI Taxonomy" id="117547"/>
    <lineage>
        <taxon>Eukaryota</taxon>
        <taxon>Fungi</taxon>
        <taxon>Dikarya</taxon>
        <taxon>Ascomycota</taxon>
        <taxon>Pezizomycotina</taxon>
        <taxon>Sordariomycetes</taxon>
        <taxon>Xylariomycetidae</taxon>
        <taxon>Xylariales</taxon>
        <taxon>Diatrypaceae</taxon>
        <taxon>Diatrype</taxon>
    </lineage>
</organism>